<feature type="transmembrane region" description="Helical" evidence="11">
    <location>
        <begin position="460"/>
        <end position="485"/>
    </location>
</feature>
<evidence type="ECO:0000256" key="1">
    <source>
        <dbReference type="ARBA" id="ARBA00004141"/>
    </source>
</evidence>
<dbReference type="GO" id="GO:0098719">
    <property type="term" value="P:sodium ion import across plasma membrane"/>
    <property type="evidence" value="ECO:0007669"/>
    <property type="project" value="TreeGrafter"/>
</dbReference>
<evidence type="ECO:0000256" key="6">
    <source>
        <dbReference type="ARBA" id="ARBA00023065"/>
    </source>
</evidence>
<evidence type="ECO:0000313" key="14">
    <source>
        <dbReference type="RefSeq" id="XP_015036928.1"/>
    </source>
</evidence>
<evidence type="ECO:0000256" key="5">
    <source>
        <dbReference type="ARBA" id="ARBA00023053"/>
    </source>
</evidence>
<evidence type="ECO:0000259" key="12">
    <source>
        <dbReference type="Pfam" id="PF00999"/>
    </source>
</evidence>
<feature type="transmembrane region" description="Helical" evidence="11">
    <location>
        <begin position="230"/>
        <end position="250"/>
    </location>
</feature>
<feature type="region of interest" description="Disordered" evidence="10">
    <location>
        <begin position="577"/>
        <end position="633"/>
    </location>
</feature>
<dbReference type="GO" id="GO:0015386">
    <property type="term" value="F:potassium:proton antiporter activity"/>
    <property type="evidence" value="ECO:0007669"/>
    <property type="project" value="TreeGrafter"/>
</dbReference>
<keyword evidence="6 9" id="KW-0406">Ion transport</keyword>
<dbReference type="GO" id="GO:0015385">
    <property type="term" value="F:sodium:proton antiporter activity"/>
    <property type="evidence" value="ECO:0007669"/>
    <property type="project" value="InterPro"/>
</dbReference>
<keyword evidence="13" id="KW-1185">Reference proteome</keyword>
<feature type="transmembrane region" description="Helical" evidence="11">
    <location>
        <begin position="270"/>
        <end position="288"/>
    </location>
</feature>
<dbReference type="GO" id="GO:0055037">
    <property type="term" value="C:recycling endosome"/>
    <property type="evidence" value="ECO:0007669"/>
    <property type="project" value="TreeGrafter"/>
</dbReference>
<evidence type="ECO:0000256" key="10">
    <source>
        <dbReference type="SAM" id="MobiDB-lite"/>
    </source>
</evidence>
<evidence type="ECO:0000256" key="11">
    <source>
        <dbReference type="SAM" id="Phobius"/>
    </source>
</evidence>
<evidence type="ECO:0000256" key="9">
    <source>
        <dbReference type="RuleBase" id="RU003722"/>
    </source>
</evidence>
<feature type="transmembrane region" description="Helical" evidence="11">
    <location>
        <begin position="398"/>
        <end position="416"/>
    </location>
</feature>
<organism evidence="13 14">
    <name type="scientific">Drosophila pseudoobscura pseudoobscura</name>
    <name type="common">Fruit fly</name>
    <dbReference type="NCBI Taxonomy" id="46245"/>
    <lineage>
        <taxon>Eukaryota</taxon>
        <taxon>Metazoa</taxon>
        <taxon>Ecdysozoa</taxon>
        <taxon>Arthropoda</taxon>
        <taxon>Hexapoda</taxon>
        <taxon>Insecta</taxon>
        <taxon>Pterygota</taxon>
        <taxon>Neoptera</taxon>
        <taxon>Endopterygota</taxon>
        <taxon>Diptera</taxon>
        <taxon>Brachycera</taxon>
        <taxon>Muscomorpha</taxon>
        <taxon>Ephydroidea</taxon>
        <taxon>Drosophilidae</taxon>
        <taxon>Drosophila</taxon>
        <taxon>Sophophora</taxon>
    </lineage>
</organism>
<accession>A0A6I8VA33</accession>
<keyword evidence="5" id="KW-0915">Sodium</keyword>
<dbReference type="Proteomes" id="UP000001819">
    <property type="component" value="Chromosome 4"/>
</dbReference>
<dbReference type="RefSeq" id="XP_015036928.1">
    <property type="nucleotide sequence ID" value="XM_015181442.2"/>
</dbReference>
<name>A0A0R3NVH5_DROPS</name>
<feature type="transmembrane region" description="Helical" evidence="11">
    <location>
        <begin position="110"/>
        <end position="127"/>
    </location>
</feature>
<keyword evidence="3 9" id="KW-0812">Transmembrane</keyword>
<dbReference type="Pfam" id="PF00999">
    <property type="entry name" value="Na_H_Exchanger"/>
    <property type="match status" value="1"/>
</dbReference>
<dbReference type="GeneID" id="4816164"/>
<feature type="transmembrane region" description="Helical" evidence="11">
    <location>
        <begin position="201"/>
        <end position="218"/>
    </location>
</feature>
<evidence type="ECO:0000256" key="2">
    <source>
        <dbReference type="ARBA" id="ARBA00022448"/>
    </source>
</evidence>
<feature type="compositionally biased region" description="Gly residues" evidence="10">
    <location>
        <begin position="589"/>
        <end position="604"/>
    </location>
</feature>
<dbReference type="Bgee" id="FBgn0070978">
    <property type="expression patterns" value="Expressed in insect adult head and 2 other cell types or tissues"/>
</dbReference>
<dbReference type="PRINTS" id="PR01084">
    <property type="entry name" value="NAHEXCHNGR"/>
</dbReference>
<feature type="transmembrane region" description="Helical" evidence="11">
    <location>
        <begin position="344"/>
        <end position="365"/>
    </location>
</feature>
<feature type="transmembrane region" description="Helical" evidence="11">
    <location>
        <begin position="528"/>
        <end position="550"/>
    </location>
</feature>
<feature type="transmembrane region" description="Helical" evidence="11">
    <location>
        <begin position="436"/>
        <end position="454"/>
    </location>
</feature>
<evidence type="ECO:0000256" key="8">
    <source>
        <dbReference type="ARBA" id="ARBA00023201"/>
    </source>
</evidence>
<dbReference type="GO" id="GO:0051453">
    <property type="term" value="P:regulation of intracellular pH"/>
    <property type="evidence" value="ECO:0007669"/>
    <property type="project" value="TreeGrafter"/>
</dbReference>
<gene>
    <name evidence="14" type="primary">Nhe3</name>
</gene>
<dbReference type="InterPro" id="IPR006153">
    <property type="entry name" value="Cation/H_exchanger_TM"/>
</dbReference>
<dbReference type="AlphaFoldDB" id="A0A0R3NVH5"/>
<keyword evidence="4 11" id="KW-1133">Transmembrane helix</keyword>
<dbReference type="InterPro" id="IPR004709">
    <property type="entry name" value="NaH_exchanger"/>
</dbReference>
<reference evidence="14" key="1">
    <citation type="submission" date="2025-08" db="UniProtKB">
        <authorList>
            <consortium name="RefSeq"/>
        </authorList>
    </citation>
    <scope>IDENTIFICATION</scope>
    <source>
        <strain evidence="14">MV-25-SWS-2005</strain>
        <tissue evidence="14">Whole body</tissue>
    </source>
</reference>
<protein>
    <recommendedName>
        <fullName evidence="9">Sodium/hydrogen exchanger</fullName>
    </recommendedName>
</protein>
<evidence type="ECO:0000256" key="4">
    <source>
        <dbReference type="ARBA" id="ARBA00022989"/>
    </source>
</evidence>
<evidence type="ECO:0000313" key="13">
    <source>
        <dbReference type="Proteomes" id="UP000001819"/>
    </source>
</evidence>
<feature type="transmembrane region" description="Helical" evidence="11">
    <location>
        <begin position="81"/>
        <end position="98"/>
    </location>
</feature>
<feature type="compositionally biased region" description="Polar residues" evidence="10">
    <location>
        <begin position="577"/>
        <end position="587"/>
    </location>
</feature>
<dbReference type="PANTHER" id="PTHR10110">
    <property type="entry name" value="SODIUM/HYDROGEN EXCHANGER"/>
    <property type="match status" value="1"/>
</dbReference>
<feature type="domain" description="Cation/H+ exchanger transmembrane" evidence="12">
    <location>
        <begin position="91"/>
        <end position="552"/>
    </location>
</feature>
<evidence type="ECO:0000256" key="3">
    <source>
        <dbReference type="ARBA" id="ARBA00022692"/>
    </source>
</evidence>
<feature type="transmembrane region" description="Helical" evidence="11">
    <location>
        <begin position="497"/>
        <end position="516"/>
    </location>
</feature>
<proteinExistence type="inferred from homology"/>
<evidence type="ECO:0000256" key="7">
    <source>
        <dbReference type="ARBA" id="ARBA00023136"/>
    </source>
</evidence>
<feature type="transmembrane region" description="Helical" evidence="11">
    <location>
        <begin position="43"/>
        <end position="61"/>
    </location>
</feature>
<dbReference type="GO" id="GO:0005886">
    <property type="term" value="C:plasma membrane"/>
    <property type="evidence" value="ECO:0007669"/>
    <property type="project" value="TreeGrafter"/>
</dbReference>
<accession>A0A0R3NVH5</accession>
<sequence length="759" mass="83570">MSKCNDVTEIEMASQTAGKTTGDLRHHPIHHTSSRPQDCARNMFLLVAVVATMTTGCSATDTDIALDAKATLNHRIQSLDLLVFVFLLALTVLTIWLFKHHRVSWLHETGLAVIYGLIVGAIIRYAGNSTPLVHIQVEPQGTPSYSDKLPPDTLWFKYPVNQTNGTKLPEGIKTYAYVFRGQVYDVDENEIDLKATFDPEVFFNIILPPIIFYAGYSLKKKYFFRNLGAILTFAIVGTTLSAFLIGGFMYGCVKLMPKYLSSSFTFLDTLYFGALISPTDPLTILAIFNDLRVDVNLYALVLGESVLNDAVAIVLSGAIQNYGEHYSNTGEFETTAFLRAMSDFFSIFFLSLLIGAAMGCFTALLTKFTRVRDFPLLESALFVLMSYSTFLLAEATELTGVVAVLFCGICQAHYTYNNLSEDSRQRTKQIFELLNFLAENFIFSYIGVSMFTFPKHHFDAGFIITAFICAALGRAVNVYPLSWLLNIRRKPKISSNFQHLLFFAGLRGAMSFALAIRNTVSDARQTMLTATSLIVIFTVIIQGGAANFLLNWLKIPVGVDDETEQLNNYQVHSVYNSMDNSHPQTDVESGGGGRGKMRLSGGGTESNVDTPVDGPNGSLGSTGGSVNGGRRRNSHEKAILARIWGSFDTKYMKPLLTHSRPTLLETLPVCCNPIARLLTTTQQLTQDGSEFRRVDSDSDICIDNDTGNGLSQDGLAGAAVAAGAPLGRRNSLSRMEILEHVQSPVSTRVRLLGFYGKKL</sequence>
<dbReference type="InterPro" id="IPR018422">
    <property type="entry name" value="Cation/H_exchanger_CPA1"/>
</dbReference>
<dbReference type="Gene3D" id="6.10.140.1330">
    <property type="match status" value="1"/>
</dbReference>
<keyword evidence="8 9" id="KW-0739">Sodium transport</keyword>
<keyword evidence="7 11" id="KW-0472">Membrane</keyword>
<dbReference type="NCBIfam" id="TIGR00840">
    <property type="entry name" value="b_cpa1"/>
    <property type="match status" value="1"/>
</dbReference>
<keyword evidence="9" id="KW-0050">Antiport</keyword>
<comment type="similarity">
    <text evidence="9">Belongs to the monovalent cation:proton antiporter 1 (CPA1) transporter (TC 2.A.36) family.</text>
</comment>
<comment type="subcellular location">
    <subcellularLocation>
        <location evidence="1">Membrane</location>
        <topology evidence="1">Multi-pass membrane protein</topology>
    </subcellularLocation>
</comment>
<dbReference type="PANTHER" id="PTHR10110:SF187">
    <property type="entry name" value="SODIUM_HYDROGEN EXCHANGER"/>
    <property type="match status" value="1"/>
</dbReference>
<keyword evidence="2 9" id="KW-0813">Transport</keyword>